<proteinExistence type="predicted"/>
<dbReference type="Proteomes" id="UP000053447">
    <property type="component" value="Unassembled WGS sequence"/>
</dbReference>
<name>A0A0W4ZHJ0_PNEJ7</name>
<dbReference type="VEuPathDB" id="FungiDB:T551_02807"/>
<keyword evidence="2" id="KW-1185">Reference proteome</keyword>
<dbReference type="OrthoDB" id="5406332at2759"/>
<dbReference type="EMBL" id="LFWA01000013">
    <property type="protein sequence ID" value="KTW27840.1"/>
    <property type="molecule type" value="Genomic_DNA"/>
</dbReference>
<reference evidence="2" key="1">
    <citation type="journal article" date="2016" name="Nat. Commun.">
        <title>Genome analysis of three Pneumocystis species reveals adaptation mechanisms to life exclusively in mammalian hosts.</title>
        <authorList>
            <person name="Ma L."/>
            <person name="Chen Z."/>
            <person name="Huang D.W."/>
            <person name="Kutty G."/>
            <person name="Ishihara M."/>
            <person name="Wang H."/>
            <person name="Abouelleil A."/>
            <person name="Bishop L."/>
            <person name="Davey E."/>
            <person name="Deng R."/>
            <person name="Deng X."/>
            <person name="Fan L."/>
            <person name="Fantoni G."/>
            <person name="Fitzgerald M."/>
            <person name="Gogineni E."/>
            <person name="Goldberg J.M."/>
            <person name="Handley G."/>
            <person name="Hu X."/>
            <person name="Huber C."/>
            <person name="Jiao X."/>
            <person name="Jones K."/>
            <person name="Levin J.Z."/>
            <person name="Liu Y."/>
            <person name="Macdonald P."/>
            <person name="Melnikov A."/>
            <person name="Raley C."/>
            <person name="Sassi M."/>
            <person name="Sherman B.T."/>
            <person name="Song X."/>
            <person name="Sykes S."/>
            <person name="Tran B."/>
            <person name="Walsh L."/>
            <person name="Xia Y."/>
            <person name="Yang J."/>
            <person name="Young S."/>
            <person name="Zeng Q."/>
            <person name="Zheng X."/>
            <person name="Stephens R."/>
            <person name="Nusbaum C."/>
            <person name="Birren B.W."/>
            <person name="Azadi P."/>
            <person name="Lempicki R.A."/>
            <person name="Cuomo C.A."/>
            <person name="Kovacs J.A."/>
        </authorList>
    </citation>
    <scope>NUCLEOTIDE SEQUENCE [LARGE SCALE GENOMIC DNA]</scope>
    <source>
        <strain evidence="2">RU7</strain>
    </source>
</reference>
<gene>
    <name evidence="1" type="ORF">T551_02807</name>
</gene>
<evidence type="ECO:0000313" key="1">
    <source>
        <dbReference type="EMBL" id="KTW27840.1"/>
    </source>
</evidence>
<accession>A0A0W4ZHJ0</accession>
<dbReference type="AlphaFoldDB" id="A0A0W4ZHJ0"/>
<protein>
    <submittedName>
        <fullName evidence="1">Uncharacterized protein</fullName>
    </submittedName>
</protein>
<dbReference type="RefSeq" id="XP_018228611.1">
    <property type="nucleotide sequence ID" value="XM_018375070.1"/>
</dbReference>
<comment type="caution">
    <text evidence="1">The sequence shown here is derived from an EMBL/GenBank/DDBJ whole genome shotgun (WGS) entry which is preliminary data.</text>
</comment>
<evidence type="ECO:0000313" key="2">
    <source>
        <dbReference type="Proteomes" id="UP000053447"/>
    </source>
</evidence>
<dbReference type="GeneID" id="28941325"/>
<sequence length="76" mass="8802">MDHSKKHRIDLNNKYQDIMGETMDFEELNRRQSALNVLESWDKQAMHAISSNTSIGEIRQRMLATIAGINLLKKES</sequence>
<organism evidence="1 2">
    <name type="scientific">Pneumocystis jirovecii (strain RU7)</name>
    <name type="common">Human pneumocystis pneumonia agent</name>
    <dbReference type="NCBI Taxonomy" id="1408657"/>
    <lineage>
        <taxon>Eukaryota</taxon>
        <taxon>Fungi</taxon>
        <taxon>Dikarya</taxon>
        <taxon>Ascomycota</taxon>
        <taxon>Taphrinomycotina</taxon>
        <taxon>Pneumocystomycetes</taxon>
        <taxon>Pneumocystaceae</taxon>
        <taxon>Pneumocystis</taxon>
    </lineage>
</organism>